<dbReference type="Proteomes" id="UP000464013">
    <property type="component" value="Chromosome"/>
</dbReference>
<keyword evidence="2" id="KW-1185">Reference proteome</keyword>
<evidence type="ECO:0000313" key="1">
    <source>
        <dbReference type="EMBL" id="QHC49913.1"/>
    </source>
</evidence>
<evidence type="ECO:0000313" key="2">
    <source>
        <dbReference type="Proteomes" id="UP000464013"/>
    </source>
</evidence>
<gene>
    <name evidence="1" type="ORF">EKK97_10245</name>
</gene>
<dbReference type="KEGG" id="htx:EKK97_10245"/>
<accession>A0A6I6SSX7</accession>
<dbReference type="RefSeq" id="WP_159551641.1">
    <property type="nucleotide sequence ID" value="NZ_CP035042.1"/>
</dbReference>
<organism evidence="1 2">
    <name type="scientific">Billgrantia tianxiuensis</name>
    <dbReference type="NCBI Taxonomy" id="2497861"/>
    <lineage>
        <taxon>Bacteria</taxon>
        <taxon>Pseudomonadati</taxon>
        <taxon>Pseudomonadota</taxon>
        <taxon>Gammaproteobacteria</taxon>
        <taxon>Oceanospirillales</taxon>
        <taxon>Halomonadaceae</taxon>
        <taxon>Billgrantia</taxon>
    </lineage>
</organism>
<sequence length="205" mass="23941">MIEMFLDDPKFPFFDYYCDADSYIRAQRYWLLLLRSLPQYSEGEWAPVMRPVDVKDDQSSGLVFWIRNAVDKKEIILHTGSFEGFVHQYMVDNGGYTDEEVEQFAKDFNYHPSEAEKRGLTWDEAEKDARLMYEDFLVWVEDAIYFHHDASHPEGGVEVPVERLILTSEISERAEPLATRALELFLQKGPAKERVNRVFSSDPQA</sequence>
<dbReference type="AlphaFoldDB" id="A0A6I6SSX7"/>
<proteinExistence type="predicted"/>
<protein>
    <submittedName>
        <fullName evidence="1">Uncharacterized protein</fullName>
    </submittedName>
</protein>
<name>A0A6I6SSX7_9GAMM</name>
<reference evidence="1 2" key="1">
    <citation type="submission" date="2019-01" db="EMBL/GenBank/DDBJ databases">
        <title>Complete genome of a denitifying bacterium Halomons sp. BC-M4-5.</title>
        <authorList>
            <person name="Wang L."/>
            <person name="Shao Z."/>
        </authorList>
    </citation>
    <scope>NUCLEOTIDE SEQUENCE [LARGE SCALE GENOMIC DNA]</scope>
    <source>
        <strain evidence="1 2">BC-M4-5</strain>
    </source>
</reference>
<dbReference type="EMBL" id="CP035042">
    <property type="protein sequence ID" value="QHC49913.1"/>
    <property type="molecule type" value="Genomic_DNA"/>
</dbReference>